<dbReference type="GO" id="GO:0009089">
    <property type="term" value="P:lysine biosynthetic process via diaminopimelate"/>
    <property type="evidence" value="ECO:0007669"/>
    <property type="project" value="UniProtKB-UniPathway"/>
</dbReference>
<dbReference type="AlphaFoldDB" id="A0A381X0J4"/>
<dbReference type="PROSITE" id="PS01326">
    <property type="entry name" value="DAP_EPIMERASE"/>
    <property type="match status" value="1"/>
</dbReference>
<dbReference type="PANTHER" id="PTHR31689">
    <property type="entry name" value="DIAMINOPIMELATE EPIMERASE, CHLOROPLASTIC"/>
    <property type="match status" value="1"/>
</dbReference>
<dbReference type="SUPFAM" id="SSF54506">
    <property type="entry name" value="Diaminopimelate epimerase-like"/>
    <property type="match status" value="2"/>
</dbReference>
<name>A0A381X0J4_9ZZZZ</name>
<evidence type="ECO:0000256" key="1">
    <source>
        <dbReference type="ARBA" id="ARBA00005196"/>
    </source>
</evidence>
<dbReference type="Gene3D" id="3.10.310.10">
    <property type="entry name" value="Diaminopimelate Epimerase, Chain A, domain 1"/>
    <property type="match status" value="2"/>
</dbReference>
<evidence type="ECO:0000256" key="5">
    <source>
        <dbReference type="ARBA" id="ARBA00023154"/>
    </source>
</evidence>
<comment type="similarity">
    <text evidence="2">Belongs to the diaminopimelate epimerase family.</text>
</comment>
<evidence type="ECO:0000256" key="3">
    <source>
        <dbReference type="ARBA" id="ARBA00013080"/>
    </source>
</evidence>
<dbReference type="UniPathway" id="UPA00034">
    <property type="reaction ID" value="UER00025"/>
</dbReference>
<comment type="catalytic activity">
    <reaction evidence="7">
        <text>(2S,6S)-2,6-diaminopimelate = meso-2,6-diaminopimelate</text>
        <dbReference type="Rhea" id="RHEA:15393"/>
        <dbReference type="ChEBI" id="CHEBI:57609"/>
        <dbReference type="ChEBI" id="CHEBI:57791"/>
        <dbReference type="EC" id="5.1.1.7"/>
    </reaction>
</comment>
<dbReference type="EC" id="5.1.1.7" evidence="3"/>
<sequence>MSGSGNDFIIIDNRELVIEASAKRDFVSKICVPKISVGADGVIFIENSEEFDFKWDFYNGDGSSAEMCGNGGRCVARYAYEKNIAPEKMSFETTAGIIKAEVKESNVRIKLTSPENLQRNLDIILNEKTLRVDCLNTGVPHTIVYTQDIMNEDVCGIGRGIRLHPRFSPAGTNVDFVQKQGEDELRVRTYERGVEGETLACGTGVVASALLASRAGIVEPPVRVQTQGGEFLTVYFEIIGGSDNFGEVFLEGSAKFIFEGTLVEI</sequence>
<gene>
    <name evidence="8" type="ORF">METZ01_LOCUS110956</name>
</gene>
<dbReference type="InterPro" id="IPR001653">
    <property type="entry name" value="DAP_epimerase_DapF"/>
</dbReference>
<dbReference type="EMBL" id="UINC01013450">
    <property type="protein sequence ID" value="SVA58102.1"/>
    <property type="molecule type" value="Genomic_DNA"/>
</dbReference>
<evidence type="ECO:0000256" key="6">
    <source>
        <dbReference type="ARBA" id="ARBA00023235"/>
    </source>
</evidence>
<dbReference type="NCBIfam" id="TIGR00652">
    <property type="entry name" value="DapF"/>
    <property type="match status" value="1"/>
</dbReference>
<evidence type="ECO:0000256" key="4">
    <source>
        <dbReference type="ARBA" id="ARBA00022605"/>
    </source>
</evidence>
<dbReference type="GO" id="GO:0005829">
    <property type="term" value="C:cytosol"/>
    <property type="evidence" value="ECO:0007669"/>
    <property type="project" value="TreeGrafter"/>
</dbReference>
<organism evidence="8">
    <name type="scientific">marine metagenome</name>
    <dbReference type="NCBI Taxonomy" id="408172"/>
    <lineage>
        <taxon>unclassified sequences</taxon>
        <taxon>metagenomes</taxon>
        <taxon>ecological metagenomes</taxon>
    </lineage>
</organism>
<reference evidence="8" key="1">
    <citation type="submission" date="2018-05" db="EMBL/GenBank/DDBJ databases">
        <authorList>
            <person name="Lanie J.A."/>
            <person name="Ng W.-L."/>
            <person name="Kazmierczak K.M."/>
            <person name="Andrzejewski T.M."/>
            <person name="Davidsen T.M."/>
            <person name="Wayne K.J."/>
            <person name="Tettelin H."/>
            <person name="Glass J.I."/>
            <person name="Rusch D."/>
            <person name="Podicherti R."/>
            <person name="Tsui H.-C.T."/>
            <person name="Winkler M.E."/>
        </authorList>
    </citation>
    <scope>NUCLEOTIDE SEQUENCE</scope>
</reference>
<keyword evidence="5" id="KW-0457">Lysine biosynthesis</keyword>
<evidence type="ECO:0000313" key="8">
    <source>
        <dbReference type="EMBL" id="SVA58102.1"/>
    </source>
</evidence>
<dbReference type="Pfam" id="PF01678">
    <property type="entry name" value="DAP_epimerase"/>
    <property type="match status" value="2"/>
</dbReference>
<evidence type="ECO:0000256" key="2">
    <source>
        <dbReference type="ARBA" id="ARBA00010219"/>
    </source>
</evidence>
<keyword evidence="6" id="KW-0413">Isomerase</keyword>
<evidence type="ECO:0000256" key="7">
    <source>
        <dbReference type="ARBA" id="ARBA00051712"/>
    </source>
</evidence>
<comment type="pathway">
    <text evidence="1">Amino-acid biosynthesis; L-lysine biosynthesis via DAP pathway; DL-2,6-diaminopimelate from LL-2,6-diaminopimelate: step 1/1.</text>
</comment>
<keyword evidence="4" id="KW-0028">Amino-acid biosynthesis</keyword>
<proteinExistence type="inferred from homology"/>
<dbReference type="HAMAP" id="MF_00197">
    <property type="entry name" value="DAP_epimerase"/>
    <property type="match status" value="1"/>
</dbReference>
<protein>
    <recommendedName>
        <fullName evidence="3">diaminopimelate epimerase</fullName>
        <ecNumber evidence="3">5.1.1.7</ecNumber>
    </recommendedName>
</protein>
<dbReference type="InterPro" id="IPR018510">
    <property type="entry name" value="DAP_epimerase_AS"/>
</dbReference>
<accession>A0A381X0J4</accession>
<dbReference type="PANTHER" id="PTHR31689:SF0">
    <property type="entry name" value="DIAMINOPIMELATE EPIMERASE"/>
    <property type="match status" value="1"/>
</dbReference>
<dbReference type="GO" id="GO:0008837">
    <property type="term" value="F:diaminopimelate epimerase activity"/>
    <property type="evidence" value="ECO:0007669"/>
    <property type="project" value="UniProtKB-EC"/>
</dbReference>